<feature type="region of interest" description="Disordered" evidence="1">
    <location>
        <begin position="461"/>
        <end position="538"/>
    </location>
</feature>
<feature type="compositionally biased region" description="Basic and acidic residues" evidence="1">
    <location>
        <begin position="291"/>
        <end position="302"/>
    </location>
</feature>
<feature type="compositionally biased region" description="Polar residues" evidence="1">
    <location>
        <begin position="326"/>
        <end position="374"/>
    </location>
</feature>
<dbReference type="EMBL" id="WJXW01000002">
    <property type="protein sequence ID" value="KAF9739654.1"/>
    <property type="molecule type" value="Genomic_DNA"/>
</dbReference>
<dbReference type="Proteomes" id="UP000756921">
    <property type="component" value="Unassembled WGS sequence"/>
</dbReference>
<protein>
    <submittedName>
        <fullName evidence="2">Uncharacterized protein</fullName>
    </submittedName>
</protein>
<comment type="caution">
    <text evidence="2">The sequence shown here is derived from an EMBL/GenBank/DDBJ whole genome shotgun (WGS) entry which is preliminary data.</text>
</comment>
<feature type="region of interest" description="Disordered" evidence="1">
    <location>
        <begin position="291"/>
        <end position="378"/>
    </location>
</feature>
<accession>A0A9P6GSY0</accession>
<feature type="compositionally biased region" description="Polar residues" evidence="1">
    <location>
        <begin position="463"/>
        <end position="476"/>
    </location>
</feature>
<feature type="compositionally biased region" description="Basic and acidic residues" evidence="1">
    <location>
        <begin position="504"/>
        <end position="516"/>
    </location>
</feature>
<evidence type="ECO:0000313" key="3">
    <source>
        <dbReference type="Proteomes" id="UP000756921"/>
    </source>
</evidence>
<reference evidence="2" key="1">
    <citation type="journal article" date="2020" name="Mol. Plant Microbe Interact.">
        <title>Genome Sequence of the Biocontrol Agent Coniothyrium minitans strain Conio (IMI 134523).</title>
        <authorList>
            <person name="Patel D."/>
            <person name="Shittu T.A."/>
            <person name="Baroncelli R."/>
            <person name="Muthumeenakshi S."/>
            <person name="Osborne T.H."/>
            <person name="Janganan T.K."/>
            <person name="Sreenivasaprasad S."/>
        </authorList>
    </citation>
    <scope>NUCLEOTIDE SEQUENCE</scope>
    <source>
        <strain evidence="2">Conio</strain>
    </source>
</reference>
<evidence type="ECO:0000256" key="1">
    <source>
        <dbReference type="SAM" id="MobiDB-lite"/>
    </source>
</evidence>
<name>A0A9P6GSY0_9PLEO</name>
<evidence type="ECO:0000313" key="2">
    <source>
        <dbReference type="EMBL" id="KAF9739654.1"/>
    </source>
</evidence>
<dbReference type="AlphaFoldDB" id="A0A9P6GSY0"/>
<feature type="region of interest" description="Disordered" evidence="1">
    <location>
        <begin position="638"/>
        <end position="660"/>
    </location>
</feature>
<organism evidence="2 3">
    <name type="scientific">Paraphaeosphaeria minitans</name>
    <dbReference type="NCBI Taxonomy" id="565426"/>
    <lineage>
        <taxon>Eukaryota</taxon>
        <taxon>Fungi</taxon>
        <taxon>Dikarya</taxon>
        <taxon>Ascomycota</taxon>
        <taxon>Pezizomycotina</taxon>
        <taxon>Dothideomycetes</taxon>
        <taxon>Pleosporomycetidae</taxon>
        <taxon>Pleosporales</taxon>
        <taxon>Massarineae</taxon>
        <taxon>Didymosphaeriaceae</taxon>
        <taxon>Paraphaeosphaeria</taxon>
    </lineage>
</organism>
<gene>
    <name evidence="2" type="ORF">PMIN01_02288</name>
</gene>
<proteinExistence type="predicted"/>
<keyword evidence="3" id="KW-1185">Reference proteome</keyword>
<sequence>MDQGFNPSAAHVQLRASRKGPALAALLHARLAFKNTQTLTTIRSPAALHSTPTPTALLTSMVVQSVRSPVNEEHPQAMAAAREDKIPKIEQIYMGVEDEFNVEQQQLVTASPDQRPPVPVGEEAYHAMLNPEGKFWPVVWYPHNVSKQDDSEKKSSDIGWKKLVLDPRDDHTIKAAMLDQTKKHDTGSQKSPCLDPDHRDFFGHDPIDASSRNGKYLSPHRLATCKQRMENAILNLRVWKSAAHNIVEDDAKSSVKLANAPIYYAFDKVVQQGNNKHRSDKAKEWKALEELEKQHTSQEEAGRLTTTDTSTDLSKKTARPQGGRGKSTSSIRSVPQSSQMPTSSASTPQCVPSTPLQPAMHTPSQLSGNPTFSYQGYRRSPYTLDNEALFITPDNARTPNLNGSHASYRSHNLYNIPVTNHIPVHIPVTNHNHVTINPQIYTKGPMHFPFSPERLGEHVGRNAQATNSTRTTQPYQISEGIPRDSHLGANDALNANTPLSKRAYSRDLHTDQEPQARKKPQATDPASPFRPGVTQAPSLDFKASLEGSLRMPFSPPLKPPTGNLALTPFNGNQTFHDHEARSWEWQNGGQVPHTKAIRAYHELKRDGRNSQMWNDLFHTKRTFDLNDSLAFGFEDTPEFFPGATQEHSHDAIPDDGAPAS</sequence>